<reference evidence="3 4" key="1">
    <citation type="submission" date="2014-07" db="EMBL/GenBank/DDBJ databases">
        <title>Draft Genome Sequences of Environmental Pseudomonas syringae strains.</title>
        <authorList>
            <person name="Baltrus D.A."/>
            <person name="Berge O."/>
            <person name="Morris C."/>
        </authorList>
    </citation>
    <scope>NUCLEOTIDE SEQUENCE [LARGE SCALE GENOMIC DNA]</scope>
    <source>
        <strain evidence="3 4">GAW0119</strain>
    </source>
</reference>
<organism evidence="3 4">
    <name type="scientific">Pseudomonas syringae</name>
    <dbReference type="NCBI Taxonomy" id="317"/>
    <lineage>
        <taxon>Bacteria</taxon>
        <taxon>Pseudomonadati</taxon>
        <taxon>Pseudomonadota</taxon>
        <taxon>Gammaproteobacteria</taxon>
        <taxon>Pseudomonadales</taxon>
        <taxon>Pseudomonadaceae</taxon>
        <taxon>Pseudomonas</taxon>
    </lineage>
</organism>
<gene>
    <name evidence="3" type="ORF">IV01_22390</name>
</gene>
<comment type="caution">
    <text evidence="3">The sequence shown here is derived from an EMBL/GenBank/DDBJ whole genome shotgun (WGS) entry which is preliminary data.</text>
</comment>
<dbReference type="PATRIC" id="fig|317.175.peg.4665"/>
<feature type="transmembrane region" description="Helical" evidence="1">
    <location>
        <begin position="95"/>
        <end position="123"/>
    </location>
</feature>
<dbReference type="AlphaFoldDB" id="A0A085VA35"/>
<name>A0A085VA35_PSESX</name>
<keyword evidence="1" id="KW-0472">Membrane</keyword>
<evidence type="ECO:0000259" key="2">
    <source>
        <dbReference type="Pfam" id="PF07331"/>
    </source>
</evidence>
<evidence type="ECO:0000313" key="3">
    <source>
        <dbReference type="EMBL" id="KFE52298.1"/>
    </source>
</evidence>
<dbReference type="InterPro" id="IPR009936">
    <property type="entry name" value="DUF1468"/>
</dbReference>
<feature type="domain" description="DUF1468" evidence="2">
    <location>
        <begin position="20"/>
        <end position="160"/>
    </location>
</feature>
<feature type="transmembrane region" description="Helical" evidence="1">
    <location>
        <begin position="135"/>
        <end position="156"/>
    </location>
</feature>
<dbReference type="EMBL" id="JPQU01000075">
    <property type="protein sequence ID" value="KFE52298.1"/>
    <property type="molecule type" value="Genomic_DNA"/>
</dbReference>
<protein>
    <submittedName>
        <fullName evidence="3">Tripartite tricarboxylate transporter TctB</fullName>
    </submittedName>
</protein>
<dbReference type="Proteomes" id="UP000028631">
    <property type="component" value="Unassembled WGS sequence"/>
</dbReference>
<evidence type="ECO:0000313" key="4">
    <source>
        <dbReference type="Proteomes" id="UP000028631"/>
    </source>
</evidence>
<evidence type="ECO:0000256" key="1">
    <source>
        <dbReference type="SAM" id="Phobius"/>
    </source>
</evidence>
<dbReference type="Pfam" id="PF07331">
    <property type="entry name" value="TctB"/>
    <property type="match status" value="1"/>
</dbReference>
<dbReference type="OrthoDB" id="6183775at2"/>
<feature type="transmembrane region" description="Helical" evidence="1">
    <location>
        <begin position="54"/>
        <end position="75"/>
    </location>
</feature>
<feature type="transmembrane region" description="Helical" evidence="1">
    <location>
        <begin position="15"/>
        <end position="33"/>
    </location>
</feature>
<keyword evidence="1" id="KW-0812">Transmembrane</keyword>
<keyword evidence="4" id="KW-1185">Reference proteome</keyword>
<sequence>MPHSSETTALVGTRWVEFGLALFTLLVGAVVMYGSHEQGIGWGDSGPEPGYFPFYIGLLLSCASLGNIVLTMIRWKALSISFVSREQFRGVLSVFIPIALFVGAMPFTGIYIASAVFIAWFMLHDRVRPKPYGKLIVCTVSGGAVLASYLIFALWFKVPLHTGPLGDWLADAGRSML</sequence>
<proteinExistence type="predicted"/>
<keyword evidence="1" id="KW-1133">Transmembrane helix</keyword>
<dbReference type="RefSeq" id="WP_032631046.1">
    <property type="nucleotide sequence ID" value="NZ_JPQU01000075.1"/>
</dbReference>
<accession>A0A085VA35</accession>